<feature type="signal peptide" evidence="1">
    <location>
        <begin position="1"/>
        <end position="24"/>
    </location>
</feature>
<evidence type="ECO:0000256" key="1">
    <source>
        <dbReference type="SAM" id="SignalP"/>
    </source>
</evidence>
<keyword evidence="1" id="KW-0732">Signal</keyword>
<name>A0ABQ1F423_9SPHN</name>
<keyword evidence="3" id="KW-1185">Reference proteome</keyword>
<evidence type="ECO:0000313" key="3">
    <source>
        <dbReference type="Proteomes" id="UP000603317"/>
    </source>
</evidence>
<gene>
    <name evidence="2" type="ORF">GCM10010923_04660</name>
</gene>
<comment type="caution">
    <text evidence="2">The sequence shown here is derived from an EMBL/GenBank/DDBJ whole genome shotgun (WGS) entry which is preliminary data.</text>
</comment>
<sequence>MLWGELMKRVAILFSISASLAACASGGDYPSLAIRDGERMTGSATTPEPAQPTERVALSTDTTTRVAQLEKLGRANHAEFAKLESRASRLVAAARGSAITTKANASAQIALAELQSAHEATVSVLAELDVLLAEATLADAQLTTIEAARGEAARLAEEERTTIARLAADLPSQ</sequence>
<proteinExistence type="predicted"/>
<feature type="chain" id="PRO_5047442581" description="DUF4398 domain-containing protein" evidence="1">
    <location>
        <begin position="25"/>
        <end position="173"/>
    </location>
</feature>
<protein>
    <recommendedName>
        <fullName evidence="4">DUF4398 domain-containing protein</fullName>
    </recommendedName>
</protein>
<evidence type="ECO:0000313" key="2">
    <source>
        <dbReference type="EMBL" id="GFZ99418.1"/>
    </source>
</evidence>
<reference evidence="3" key="1">
    <citation type="journal article" date="2019" name="Int. J. Syst. Evol. Microbiol.">
        <title>The Global Catalogue of Microorganisms (GCM) 10K type strain sequencing project: providing services to taxonomists for standard genome sequencing and annotation.</title>
        <authorList>
            <consortium name="The Broad Institute Genomics Platform"/>
            <consortium name="The Broad Institute Genome Sequencing Center for Infectious Disease"/>
            <person name="Wu L."/>
            <person name="Ma J."/>
        </authorList>
    </citation>
    <scope>NUCLEOTIDE SEQUENCE [LARGE SCALE GENOMIC DNA]</scope>
    <source>
        <strain evidence="3">CGMCC 1.15297</strain>
    </source>
</reference>
<evidence type="ECO:0008006" key="4">
    <source>
        <dbReference type="Google" id="ProtNLM"/>
    </source>
</evidence>
<organism evidence="2 3">
    <name type="scientific">Blastomonas marina</name>
    <dbReference type="NCBI Taxonomy" id="1867408"/>
    <lineage>
        <taxon>Bacteria</taxon>
        <taxon>Pseudomonadati</taxon>
        <taxon>Pseudomonadota</taxon>
        <taxon>Alphaproteobacteria</taxon>
        <taxon>Sphingomonadales</taxon>
        <taxon>Sphingomonadaceae</taxon>
        <taxon>Blastomonas</taxon>
    </lineage>
</organism>
<dbReference type="EMBL" id="BMID01000001">
    <property type="protein sequence ID" value="GFZ99418.1"/>
    <property type="molecule type" value="Genomic_DNA"/>
</dbReference>
<accession>A0ABQ1F423</accession>
<dbReference type="Proteomes" id="UP000603317">
    <property type="component" value="Unassembled WGS sequence"/>
</dbReference>